<evidence type="ECO:0000313" key="3">
    <source>
        <dbReference type="Proteomes" id="UP000735302"/>
    </source>
</evidence>
<evidence type="ECO:0000313" key="2">
    <source>
        <dbReference type="EMBL" id="GFO01198.1"/>
    </source>
</evidence>
<name>A0AAV4A3G4_9GAST</name>
<dbReference type="EMBL" id="BLXT01003199">
    <property type="protein sequence ID" value="GFO01198.1"/>
    <property type="molecule type" value="Genomic_DNA"/>
</dbReference>
<comment type="caution">
    <text evidence="2">The sequence shown here is derived from an EMBL/GenBank/DDBJ whole genome shotgun (WGS) entry which is preliminary data.</text>
</comment>
<proteinExistence type="predicted"/>
<sequence>MQPKIPFPYLNLPKKCSIVSKTAVGRDAPSPRHSQTDPDSPQQGDLRLLGPSPGQGADSGSNPPQKGPCRSQSGLANHCHRRPSKEALYLRTTKYVFYRF</sequence>
<dbReference type="Proteomes" id="UP000735302">
    <property type="component" value="Unassembled WGS sequence"/>
</dbReference>
<accession>A0AAV4A3G4</accession>
<dbReference type="AlphaFoldDB" id="A0AAV4A3G4"/>
<evidence type="ECO:0000256" key="1">
    <source>
        <dbReference type="SAM" id="MobiDB-lite"/>
    </source>
</evidence>
<gene>
    <name evidence="2" type="ORF">PoB_002770300</name>
</gene>
<protein>
    <submittedName>
        <fullName evidence="2">Uncharacterized protein</fullName>
    </submittedName>
</protein>
<feature type="region of interest" description="Disordered" evidence="1">
    <location>
        <begin position="21"/>
        <end position="83"/>
    </location>
</feature>
<feature type="compositionally biased region" description="Polar residues" evidence="1">
    <location>
        <begin position="58"/>
        <end position="75"/>
    </location>
</feature>
<keyword evidence="3" id="KW-1185">Reference proteome</keyword>
<organism evidence="2 3">
    <name type="scientific">Plakobranchus ocellatus</name>
    <dbReference type="NCBI Taxonomy" id="259542"/>
    <lineage>
        <taxon>Eukaryota</taxon>
        <taxon>Metazoa</taxon>
        <taxon>Spiralia</taxon>
        <taxon>Lophotrochozoa</taxon>
        <taxon>Mollusca</taxon>
        <taxon>Gastropoda</taxon>
        <taxon>Heterobranchia</taxon>
        <taxon>Euthyneura</taxon>
        <taxon>Panpulmonata</taxon>
        <taxon>Sacoglossa</taxon>
        <taxon>Placobranchoidea</taxon>
        <taxon>Plakobranchidae</taxon>
        <taxon>Plakobranchus</taxon>
    </lineage>
</organism>
<reference evidence="2 3" key="1">
    <citation type="journal article" date="2021" name="Elife">
        <title>Chloroplast acquisition without the gene transfer in kleptoplastic sea slugs, Plakobranchus ocellatus.</title>
        <authorList>
            <person name="Maeda T."/>
            <person name="Takahashi S."/>
            <person name="Yoshida T."/>
            <person name="Shimamura S."/>
            <person name="Takaki Y."/>
            <person name="Nagai Y."/>
            <person name="Toyoda A."/>
            <person name="Suzuki Y."/>
            <person name="Arimoto A."/>
            <person name="Ishii H."/>
            <person name="Satoh N."/>
            <person name="Nishiyama T."/>
            <person name="Hasebe M."/>
            <person name="Maruyama T."/>
            <person name="Minagawa J."/>
            <person name="Obokata J."/>
            <person name="Shigenobu S."/>
        </authorList>
    </citation>
    <scope>NUCLEOTIDE SEQUENCE [LARGE SCALE GENOMIC DNA]</scope>
</reference>